<evidence type="ECO:0000313" key="4">
    <source>
        <dbReference type="Proteomes" id="UP000695264"/>
    </source>
</evidence>
<feature type="chain" id="PRO_5045617992" evidence="2">
    <location>
        <begin position="22"/>
        <end position="132"/>
    </location>
</feature>
<accession>A0ABX1BR73</accession>
<name>A0ABX1BR73_9ACTN</name>
<keyword evidence="2" id="KW-0732">Signal</keyword>
<feature type="signal peptide" evidence="2">
    <location>
        <begin position="1"/>
        <end position="21"/>
    </location>
</feature>
<feature type="region of interest" description="Disordered" evidence="1">
    <location>
        <begin position="26"/>
        <end position="55"/>
    </location>
</feature>
<keyword evidence="4" id="KW-1185">Reference proteome</keyword>
<evidence type="ECO:0000313" key="3">
    <source>
        <dbReference type="EMBL" id="NJQ00231.1"/>
    </source>
</evidence>
<feature type="compositionally biased region" description="Low complexity" evidence="1">
    <location>
        <begin position="39"/>
        <end position="48"/>
    </location>
</feature>
<reference evidence="3 4" key="1">
    <citation type="submission" date="2020-03" db="EMBL/GenBank/DDBJ databases">
        <title>WGS of actinomycetes isolated from Thailand.</title>
        <authorList>
            <person name="Thawai C."/>
        </authorList>
    </citation>
    <scope>NUCLEOTIDE SEQUENCE [LARGE SCALE GENOMIC DNA]</scope>
    <source>
        <strain evidence="3 4">PLAI 1-29</strain>
    </source>
</reference>
<organism evidence="3 4">
    <name type="scientific">Streptomyces zingiberis</name>
    <dbReference type="NCBI Taxonomy" id="2053010"/>
    <lineage>
        <taxon>Bacteria</taxon>
        <taxon>Bacillati</taxon>
        <taxon>Actinomycetota</taxon>
        <taxon>Actinomycetes</taxon>
        <taxon>Kitasatosporales</taxon>
        <taxon>Streptomycetaceae</taxon>
        <taxon>Streptomyces</taxon>
    </lineage>
</organism>
<evidence type="ECO:0000256" key="2">
    <source>
        <dbReference type="SAM" id="SignalP"/>
    </source>
</evidence>
<proteinExistence type="predicted"/>
<evidence type="ECO:0000256" key="1">
    <source>
        <dbReference type="SAM" id="MobiDB-lite"/>
    </source>
</evidence>
<dbReference type="Proteomes" id="UP000695264">
    <property type="component" value="Unassembled WGS sequence"/>
</dbReference>
<dbReference type="RefSeq" id="WP_168100848.1">
    <property type="nucleotide sequence ID" value="NZ_JAATEN010000004.1"/>
</dbReference>
<gene>
    <name evidence="3" type="ORF">HCK00_06690</name>
</gene>
<protein>
    <submittedName>
        <fullName evidence="3">Uncharacterized protein</fullName>
    </submittedName>
</protein>
<dbReference type="EMBL" id="JAATEN010000004">
    <property type="protein sequence ID" value="NJQ00231.1"/>
    <property type="molecule type" value="Genomic_DNA"/>
</dbReference>
<comment type="caution">
    <text evidence="3">The sequence shown here is derived from an EMBL/GenBank/DDBJ whole genome shotgun (WGS) entry which is preliminary data.</text>
</comment>
<sequence>MLTRYLSVAAAAGVIAAVLVGAELASSGDPAPTEDSNRPPAAAAPQAPGGLSFTYGEKLPGQRIDAPRVGICYPFEGDAPSAFRNDTDLAAQLYPAPDCGGEPGVLLSPGERRTGTAAGRGVVFVVPAERAG</sequence>